<evidence type="ECO:0000256" key="1">
    <source>
        <dbReference type="SAM" id="MobiDB-lite"/>
    </source>
</evidence>
<dbReference type="PANTHER" id="PTHR20859:SF55">
    <property type="entry name" value="INTERFERON LAMBDA RECEPTOR 1"/>
    <property type="match status" value="1"/>
</dbReference>
<dbReference type="SUPFAM" id="SSF49265">
    <property type="entry name" value="Fibronectin type III"/>
    <property type="match status" value="2"/>
</dbReference>
<dbReference type="FunFam" id="2.60.40.10:FF:001235">
    <property type="entry name" value="Interferon lambda receptor 1"/>
    <property type="match status" value="1"/>
</dbReference>
<sequence>MSGAGRWAPLILCLLQAAPGSPHLAPPLNVTLLSQNFSVYLTWLPGLWAVEKCAGTRALVCSLMCLKKQDLYNKFKGRVQAVSGSARSPKVQSKYFDYLSEVEPAPPILVVTQMEKILGVNPTYQLPPCMPPLDLKYEVEFWKEGTGNKTLFPATPHGQPVYIPLQLTTSGRHCLRARTVYTFISPKYSDFSKSSCLVLEVPGSWVVLVLPLLLPLLVVAMGGMIWKRLQGNPWFQPARIPLALDFSGYRHPLATFRPSRPQILDDLFLHPQKKLTRRVRPAPQVRAPTTLAAESEDSLEDEDEDTDDSGSFQPYIFQPRFHGQEHHLAEHSEAEESGVHSGGIWMPTVPGKGSSAWDSSDRSWPNTVDSSPWDQARPSSYLTKTRPDQGPGRDRHQKPFPQLESSEDSDSLEEPLKGDLSWWATWGSPSPGRNLVPGEPPVSLQTFTFCWDSGPEEEEGEEEEGQEEEGEEEEGEEEEENEGERGPEDSRATSCRAEYLPRTGVKGRLLEHYLAR</sequence>
<dbReference type="AlphaFoldDB" id="A0A8C0X8Q8"/>
<evidence type="ECO:0008006" key="4">
    <source>
        <dbReference type="Google" id="ProtNLM"/>
    </source>
</evidence>
<feature type="region of interest" description="Disordered" evidence="1">
    <location>
        <begin position="328"/>
        <end position="415"/>
    </location>
</feature>
<feature type="signal peptide" evidence="2">
    <location>
        <begin position="1"/>
        <end position="20"/>
    </location>
</feature>
<feature type="chain" id="PRO_5034351081" description="Interferon lambda receptor 1" evidence="2">
    <location>
        <begin position="21"/>
        <end position="516"/>
    </location>
</feature>
<dbReference type="InterPro" id="IPR050650">
    <property type="entry name" value="Type-II_Cytokine-TF_Rcpt"/>
</dbReference>
<dbReference type="CDD" id="cd21910">
    <property type="entry name" value="JAK1bd_box_IFNLR1"/>
    <property type="match status" value="1"/>
</dbReference>
<dbReference type="InterPro" id="IPR036116">
    <property type="entry name" value="FN3_sf"/>
</dbReference>
<evidence type="ECO:0000256" key="2">
    <source>
        <dbReference type="SAM" id="SignalP"/>
    </source>
</evidence>
<dbReference type="GO" id="GO:0004896">
    <property type="term" value="F:cytokine receptor activity"/>
    <property type="evidence" value="ECO:0007669"/>
    <property type="project" value="TreeGrafter"/>
</dbReference>
<dbReference type="InterPro" id="IPR013783">
    <property type="entry name" value="Ig-like_fold"/>
</dbReference>
<dbReference type="Ensembl" id="ENSCCNT00000029392.1">
    <property type="protein sequence ID" value="ENSCCNP00000022973.1"/>
    <property type="gene ID" value="ENSCCNG00000022590.1"/>
</dbReference>
<accession>A0A8C0X8Q8</accession>
<dbReference type="PANTHER" id="PTHR20859">
    <property type="entry name" value="INTERFERON/INTERLEUKIN RECEPTOR"/>
    <property type="match status" value="1"/>
</dbReference>
<proteinExistence type="predicted"/>
<feature type="compositionally biased region" description="Basic and acidic residues" evidence="1">
    <location>
        <begin position="385"/>
        <end position="394"/>
    </location>
</feature>
<feature type="compositionally biased region" description="Basic and acidic residues" evidence="1">
    <location>
        <begin position="328"/>
        <end position="338"/>
    </location>
</feature>
<organism evidence="3">
    <name type="scientific">Castor canadensis</name>
    <name type="common">American beaver</name>
    <dbReference type="NCBI Taxonomy" id="51338"/>
    <lineage>
        <taxon>Eukaryota</taxon>
        <taxon>Metazoa</taxon>
        <taxon>Chordata</taxon>
        <taxon>Craniata</taxon>
        <taxon>Vertebrata</taxon>
        <taxon>Euteleostomi</taxon>
        <taxon>Mammalia</taxon>
        <taxon>Eutheria</taxon>
        <taxon>Euarchontoglires</taxon>
        <taxon>Glires</taxon>
        <taxon>Rodentia</taxon>
        <taxon>Castorimorpha</taxon>
        <taxon>Castoridae</taxon>
        <taxon>Castor</taxon>
    </lineage>
</organism>
<name>A0A8C0X8Q8_CASCN</name>
<feature type="region of interest" description="Disordered" evidence="1">
    <location>
        <begin position="278"/>
        <end position="315"/>
    </location>
</feature>
<protein>
    <recommendedName>
        <fullName evidence="4">Interferon lambda receptor 1</fullName>
    </recommendedName>
</protein>
<dbReference type="GO" id="GO:0005886">
    <property type="term" value="C:plasma membrane"/>
    <property type="evidence" value="ECO:0007669"/>
    <property type="project" value="TreeGrafter"/>
</dbReference>
<feature type="region of interest" description="Disordered" evidence="1">
    <location>
        <begin position="433"/>
        <end position="501"/>
    </location>
</feature>
<feature type="compositionally biased region" description="Polar residues" evidence="1">
    <location>
        <begin position="356"/>
        <end position="383"/>
    </location>
</feature>
<evidence type="ECO:0000313" key="3">
    <source>
        <dbReference type="Ensembl" id="ENSCCNP00000022973.1"/>
    </source>
</evidence>
<dbReference type="Gene3D" id="2.60.40.10">
    <property type="entry name" value="Immunoglobulins"/>
    <property type="match status" value="2"/>
</dbReference>
<feature type="compositionally biased region" description="Acidic residues" evidence="1">
    <location>
        <begin position="454"/>
        <end position="482"/>
    </location>
</feature>
<reference evidence="3" key="1">
    <citation type="submission" date="2023-09" db="UniProtKB">
        <authorList>
            <consortium name="Ensembl"/>
        </authorList>
    </citation>
    <scope>IDENTIFICATION</scope>
</reference>
<gene>
    <name evidence="3" type="primary">Ifnlr1</name>
</gene>
<feature type="compositionally biased region" description="Acidic residues" evidence="1">
    <location>
        <begin position="294"/>
        <end position="308"/>
    </location>
</feature>
<keyword evidence="2" id="KW-0732">Signal</keyword>